<evidence type="ECO:0000256" key="5">
    <source>
        <dbReference type="ARBA" id="ARBA00033473"/>
    </source>
</evidence>
<organism evidence="8 9">
    <name type="scientific">Penicillium italicum</name>
    <name type="common">Blue mold</name>
    <dbReference type="NCBI Taxonomy" id="40296"/>
    <lineage>
        <taxon>Eukaryota</taxon>
        <taxon>Fungi</taxon>
        <taxon>Dikarya</taxon>
        <taxon>Ascomycota</taxon>
        <taxon>Pezizomycotina</taxon>
        <taxon>Eurotiomycetes</taxon>
        <taxon>Eurotiomycetidae</taxon>
        <taxon>Eurotiales</taxon>
        <taxon>Aspergillaceae</taxon>
        <taxon>Penicillium</taxon>
    </lineage>
</organism>
<dbReference type="HOGENOM" id="CLU_698500_0_0_1"/>
<keyword evidence="8" id="KW-0378">Hydrolase</keyword>
<dbReference type="PRINTS" id="PR00736">
    <property type="entry name" value="GLHYDRLASE15"/>
</dbReference>
<feature type="domain" description="Aminoglycoside phosphotransferase" evidence="7">
    <location>
        <begin position="40"/>
        <end position="213"/>
    </location>
</feature>
<keyword evidence="9" id="KW-1185">Reference proteome</keyword>
<keyword evidence="8" id="KW-0326">Glycosidase</keyword>
<dbReference type="InterPro" id="IPR012341">
    <property type="entry name" value="6hp_glycosidase-like_sf"/>
</dbReference>
<dbReference type="InterPro" id="IPR008928">
    <property type="entry name" value="6-hairpin_glycosidase_sf"/>
</dbReference>
<dbReference type="EMBL" id="JQGA01000829">
    <property type="protein sequence ID" value="KGO73279.1"/>
    <property type="molecule type" value="Genomic_DNA"/>
</dbReference>
<dbReference type="InterPro" id="IPR011009">
    <property type="entry name" value="Kinase-like_dom_sf"/>
</dbReference>
<comment type="catalytic activity">
    <reaction evidence="1">
        <text>Hydrolysis of terminal (1-&gt;4)-linked alpha-D-glucose residues successively from non-reducing ends of the chains with release of beta-D-glucose.</text>
        <dbReference type="EC" id="3.2.1.3"/>
    </reaction>
</comment>
<evidence type="ECO:0000256" key="2">
    <source>
        <dbReference type="ARBA" id="ARBA00006188"/>
    </source>
</evidence>
<evidence type="ECO:0000259" key="6">
    <source>
        <dbReference type="Pfam" id="PF00723"/>
    </source>
</evidence>
<comment type="similarity">
    <text evidence="2">Belongs to the glycosyl hydrolase 15 family.</text>
</comment>
<dbReference type="GO" id="GO:0004339">
    <property type="term" value="F:glucan 1,4-alpha-glucosidase activity"/>
    <property type="evidence" value="ECO:0007669"/>
    <property type="project" value="UniProtKB-EC"/>
</dbReference>
<dbReference type="Proteomes" id="UP000030104">
    <property type="component" value="Unassembled WGS sequence"/>
</dbReference>
<name>A0A0A2KZS9_PENIT</name>
<evidence type="ECO:0000256" key="3">
    <source>
        <dbReference type="ARBA" id="ARBA00012593"/>
    </source>
</evidence>
<dbReference type="InterPro" id="IPR051678">
    <property type="entry name" value="AGP_Transferase"/>
</dbReference>
<dbReference type="SUPFAM" id="SSF56112">
    <property type="entry name" value="Protein kinase-like (PK-like)"/>
    <property type="match status" value="1"/>
</dbReference>
<evidence type="ECO:0000256" key="1">
    <source>
        <dbReference type="ARBA" id="ARBA00001863"/>
    </source>
</evidence>
<evidence type="ECO:0000259" key="7">
    <source>
        <dbReference type="Pfam" id="PF01636"/>
    </source>
</evidence>
<reference evidence="8 9" key="1">
    <citation type="journal article" date="2015" name="Mol. Plant Microbe Interact.">
        <title>Genome, transcriptome, and functional analyses of Penicillium expansum provide new insights into secondary metabolism and pathogenicity.</title>
        <authorList>
            <person name="Ballester A.R."/>
            <person name="Marcet-Houben M."/>
            <person name="Levin E."/>
            <person name="Sela N."/>
            <person name="Selma-Lazaro C."/>
            <person name="Carmona L."/>
            <person name="Wisniewski M."/>
            <person name="Droby S."/>
            <person name="Gonzalez-Candelas L."/>
            <person name="Gabaldon T."/>
        </authorList>
    </citation>
    <scope>NUCLEOTIDE SEQUENCE [LARGE SCALE GENOMIC DNA]</scope>
    <source>
        <strain evidence="8 9">PHI-1</strain>
    </source>
</reference>
<dbReference type="AlphaFoldDB" id="A0A0A2KZS9"/>
<dbReference type="Gene3D" id="3.90.1200.10">
    <property type="match status" value="1"/>
</dbReference>
<sequence>MSLPENLQRASVIASCANPLPCNIVSQYSKRIIKISDHQVVKCGPDVTKEEFENQRIAYELVDSRIARIPRVYDFFPDERGWGYIVMEFIEGKVIDPLNDVSAIQRVASVLNHFATLRYNIPGSLYGGACRGLLFPETEDLVFDSLDRMEKWFNSRLFAHNPTLTLQGCELVLCHLDIAPRNIMWQEDGSLCLIDWASAGFYPRLFEFCTQWIFDGKDGSFNPLLLESVHPLSKHEMAQKEAILCAWRNIQKYPLHLTTLAAAEHLCDAFYQWNQQRSLAMNETSLLFFKDLVSSAATGNYSSSSETYSSITKAVKTCADGFGAVVKEYTPSDGALAKQFTGADGTLTSASNLSWTYAAFLPAARREAGIVPASWGASCANEVPSKCEGSSATGS</sequence>
<dbReference type="GO" id="GO:0005976">
    <property type="term" value="P:polysaccharide metabolic process"/>
    <property type="evidence" value="ECO:0007669"/>
    <property type="project" value="InterPro"/>
</dbReference>
<dbReference type="InterPro" id="IPR011613">
    <property type="entry name" value="GH15-like"/>
</dbReference>
<dbReference type="SUPFAM" id="SSF48208">
    <property type="entry name" value="Six-hairpin glycosidases"/>
    <property type="match status" value="1"/>
</dbReference>
<accession>A0A0A2KZS9</accession>
<evidence type="ECO:0000256" key="4">
    <source>
        <dbReference type="ARBA" id="ARBA00033442"/>
    </source>
</evidence>
<dbReference type="Pfam" id="PF01636">
    <property type="entry name" value="APH"/>
    <property type="match status" value="1"/>
</dbReference>
<comment type="caution">
    <text evidence="8">The sequence shown here is derived from an EMBL/GenBank/DDBJ whole genome shotgun (WGS) entry which is preliminary data.</text>
</comment>
<dbReference type="Gene3D" id="1.50.10.10">
    <property type="match status" value="1"/>
</dbReference>
<dbReference type="PANTHER" id="PTHR21310:SF39">
    <property type="entry name" value="AMINOGLYCOSIDE PHOSPHOTRANSFERASE DOMAIN-CONTAINING PROTEIN"/>
    <property type="match status" value="1"/>
</dbReference>
<feature type="domain" description="GH15-like" evidence="6">
    <location>
        <begin position="253"/>
        <end position="364"/>
    </location>
</feature>
<protein>
    <recommendedName>
        <fullName evidence="3">glucan 1,4-alpha-glucosidase</fullName>
        <ecNumber evidence="3">3.2.1.3</ecNumber>
    </recommendedName>
    <alternativeName>
        <fullName evidence="5">1,4-alpha-D-glucan glucohydrolase</fullName>
    </alternativeName>
    <alternativeName>
        <fullName evidence="4">Glucan 1,4-alpha-glucosidase</fullName>
    </alternativeName>
</protein>
<evidence type="ECO:0000313" key="8">
    <source>
        <dbReference type="EMBL" id="KGO73279.1"/>
    </source>
</evidence>
<dbReference type="InterPro" id="IPR002575">
    <property type="entry name" value="Aminoglycoside_PTrfase"/>
</dbReference>
<dbReference type="EC" id="3.2.1.3" evidence="3"/>
<gene>
    <name evidence="8" type="ORF">PITC_085780</name>
</gene>
<dbReference type="PhylomeDB" id="A0A0A2KZS9"/>
<dbReference type="STRING" id="40296.A0A0A2KZS9"/>
<evidence type="ECO:0000313" key="9">
    <source>
        <dbReference type="Proteomes" id="UP000030104"/>
    </source>
</evidence>
<dbReference type="PANTHER" id="PTHR21310">
    <property type="entry name" value="AMINOGLYCOSIDE PHOSPHOTRANSFERASE-RELATED-RELATED"/>
    <property type="match status" value="1"/>
</dbReference>
<proteinExistence type="inferred from homology"/>
<dbReference type="OrthoDB" id="3250044at2759"/>
<dbReference type="InterPro" id="IPR000165">
    <property type="entry name" value="Glucoamylase"/>
</dbReference>
<dbReference type="Pfam" id="PF00723">
    <property type="entry name" value="Glyco_hydro_15"/>
    <property type="match status" value="1"/>
</dbReference>